<name>A0ACD5A9E8_9ACTN</name>
<dbReference type="Proteomes" id="UP001432251">
    <property type="component" value="Chromosome"/>
</dbReference>
<reference evidence="1" key="1">
    <citation type="journal article" date="2025" name="Int. J. Syst. Evol. Microbiol.">
        <title>Streptomyces citrinus sp. nov., with yellow diffusible pigment.</title>
        <authorList>
            <person name="He Y."/>
            <person name="Yang E."/>
            <person name="Xu J."/>
            <person name="Sun Y."/>
            <person name="Sun L."/>
        </authorList>
    </citation>
    <scope>NUCLEOTIDE SEQUENCE</scope>
    <source>
        <strain evidence="1">Q6</strain>
    </source>
</reference>
<accession>A0ACD5A9E8</accession>
<evidence type="ECO:0000313" key="2">
    <source>
        <dbReference type="Proteomes" id="UP001432251"/>
    </source>
</evidence>
<gene>
    <name evidence="1" type="ORF">V2W30_11230</name>
</gene>
<evidence type="ECO:0000313" key="1">
    <source>
        <dbReference type="EMBL" id="WWQ63860.1"/>
    </source>
</evidence>
<dbReference type="EMBL" id="CP146022">
    <property type="protein sequence ID" value="WWQ63860.1"/>
    <property type="molecule type" value="Genomic_DNA"/>
</dbReference>
<keyword evidence="2" id="KW-1185">Reference proteome</keyword>
<organism evidence="1 2">
    <name type="scientific">Streptomyces citrinus</name>
    <dbReference type="NCBI Taxonomy" id="3118173"/>
    <lineage>
        <taxon>Bacteria</taxon>
        <taxon>Bacillati</taxon>
        <taxon>Actinomycetota</taxon>
        <taxon>Actinomycetes</taxon>
        <taxon>Kitasatosporales</taxon>
        <taxon>Streptomycetaceae</taxon>
        <taxon>Streptomyces</taxon>
    </lineage>
</organism>
<protein>
    <submittedName>
        <fullName evidence="1">VOC family protein</fullName>
    </submittedName>
</protein>
<sequence length="259" mass="27795">MKISKTPSAPCWAELSTTDPDAARRFYGALFGWRARQIDDPAAGGYAMFTLDVADGPQVAGVGPAMSPHQPPAWLPYFQSSGVDAVTARVHGNDGRVVTGPMPVMEQGRMALCQDPAGAAFGLWEPLKHSGFEAVDVPGSFCWFELLTRDGPGAVDFYQSVLGWGTNRRPFGEGGTYTEWTVADEPFGGMIDMSTGDFPPEVPSYWNLYIAVDDPDATAARCRELGGQVLVEPSSIEAGRFSILTDPQGAAFSVMRFTG</sequence>
<proteinExistence type="predicted"/>